<dbReference type="EMBL" id="WIGM01001024">
    <property type="protein sequence ID" value="KAF6806454.1"/>
    <property type="molecule type" value="Genomic_DNA"/>
</dbReference>
<gene>
    <name evidence="5" type="ORF">CMUS01_14360</name>
</gene>
<evidence type="ECO:0000313" key="6">
    <source>
        <dbReference type="Proteomes" id="UP000639643"/>
    </source>
</evidence>
<keyword evidence="1" id="KW-0805">Transcription regulation</keyword>
<dbReference type="OrthoDB" id="424974at2759"/>
<dbReference type="InterPro" id="IPR051127">
    <property type="entry name" value="Fungal_SecMet_Regulators"/>
</dbReference>
<keyword evidence="3" id="KW-0804">Transcription</keyword>
<dbReference type="Proteomes" id="UP000639643">
    <property type="component" value="Unassembled WGS sequence"/>
</dbReference>
<accession>A0A8H6J4P3</accession>
<comment type="caution">
    <text evidence="5">The sequence shown here is derived from an EMBL/GenBank/DDBJ whole genome shotgun (WGS) entry which is preliminary data.</text>
</comment>
<keyword evidence="4" id="KW-0539">Nucleus</keyword>
<keyword evidence="6" id="KW-1185">Reference proteome</keyword>
<dbReference type="CDD" id="cd12148">
    <property type="entry name" value="fungal_TF_MHR"/>
    <property type="match status" value="1"/>
</dbReference>
<sequence length="375" mass="42264">METFVSMTLGRPPFFMIGNHVSLPDAIDDVYLPAQGESPGQPSHIFSQNFFTVINIKFTRILGMILRRVYHPAQQDTPSQTEHPDVNTLLYLDVLLQDVRKDIPAPIDWDCLPVLDTVPRSSRQLLLRRQANVLQARWLHIRVLLYRPSFTSFCEAARPPASPREQPNQPLDSGLANALNSQCAEACVKYACEMVESVSRATSEAATGAWWFSLFYLITSGVIIILAECTQLHKKPAFDGPTLARSWDLCITTLECLGAKHERAREYLQSLRILRERASQAYRVPSVQLPPAAVQVPTGNLDRTQAGRPEQHQAEGACDTYDDVPWDSDAVYGTGFLEHDWGAPFLFENMGEDWWEGKETSTCWPHEGELQEHIS</sequence>
<dbReference type="GO" id="GO:0005634">
    <property type="term" value="C:nucleus"/>
    <property type="evidence" value="ECO:0007669"/>
    <property type="project" value="TreeGrafter"/>
</dbReference>
<evidence type="ECO:0000256" key="2">
    <source>
        <dbReference type="ARBA" id="ARBA00023125"/>
    </source>
</evidence>
<proteinExistence type="predicted"/>
<dbReference type="GO" id="GO:0000981">
    <property type="term" value="F:DNA-binding transcription factor activity, RNA polymerase II-specific"/>
    <property type="evidence" value="ECO:0007669"/>
    <property type="project" value="TreeGrafter"/>
</dbReference>
<dbReference type="PANTHER" id="PTHR47424">
    <property type="entry name" value="REGULATORY PROTEIN GAL4"/>
    <property type="match status" value="1"/>
</dbReference>
<dbReference type="PANTHER" id="PTHR47424:SF3">
    <property type="entry name" value="REGULATORY PROTEIN GAL4"/>
    <property type="match status" value="1"/>
</dbReference>
<evidence type="ECO:0000256" key="4">
    <source>
        <dbReference type="ARBA" id="ARBA00023242"/>
    </source>
</evidence>
<evidence type="ECO:0000256" key="1">
    <source>
        <dbReference type="ARBA" id="ARBA00023015"/>
    </source>
</evidence>
<reference evidence="5" key="1">
    <citation type="journal article" date="2020" name="Phytopathology">
        <title>Genome Sequence Resources of Colletotrichum truncatum, C. plurivorum, C. musicola, and C. sojae: Four Species Pathogenic to Soybean (Glycine max).</title>
        <authorList>
            <person name="Rogerio F."/>
            <person name="Boufleur T.R."/>
            <person name="Ciampi-Guillardi M."/>
            <person name="Sukno S.A."/>
            <person name="Thon M.R."/>
            <person name="Massola Junior N.S."/>
            <person name="Baroncelli R."/>
        </authorList>
    </citation>
    <scope>NUCLEOTIDE SEQUENCE</scope>
    <source>
        <strain evidence="5">LFN0074</strain>
    </source>
</reference>
<evidence type="ECO:0000256" key="3">
    <source>
        <dbReference type="ARBA" id="ARBA00023163"/>
    </source>
</evidence>
<protein>
    <submittedName>
        <fullName evidence="5">Fungal specific transcription factor domain-containing protein</fullName>
    </submittedName>
</protein>
<dbReference type="GO" id="GO:0000435">
    <property type="term" value="P:positive regulation of transcription from RNA polymerase II promoter by galactose"/>
    <property type="evidence" value="ECO:0007669"/>
    <property type="project" value="TreeGrafter"/>
</dbReference>
<name>A0A8H6J4P3_9PEZI</name>
<evidence type="ECO:0000313" key="5">
    <source>
        <dbReference type="EMBL" id="KAF6806454.1"/>
    </source>
</evidence>
<organism evidence="5 6">
    <name type="scientific">Colletotrichum musicola</name>
    <dbReference type="NCBI Taxonomy" id="2175873"/>
    <lineage>
        <taxon>Eukaryota</taxon>
        <taxon>Fungi</taxon>
        <taxon>Dikarya</taxon>
        <taxon>Ascomycota</taxon>
        <taxon>Pezizomycotina</taxon>
        <taxon>Sordariomycetes</taxon>
        <taxon>Hypocreomycetidae</taxon>
        <taxon>Glomerellales</taxon>
        <taxon>Glomerellaceae</taxon>
        <taxon>Colletotrichum</taxon>
        <taxon>Colletotrichum orchidearum species complex</taxon>
    </lineage>
</organism>
<dbReference type="GO" id="GO:0000978">
    <property type="term" value="F:RNA polymerase II cis-regulatory region sequence-specific DNA binding"/>
    <property type="evidence" value="ECO:0007669"/>
    <property type="project" value="TreeGrafter"/>
</dbReference>
<keyword evidence="2" id="KW-0238">DNA-binding</keyword>
<dbReference type="AlphaFoldDB" id="A0A8H6J4P3"/>